<feature type="region of interest" description="Disordered" evidence="11">
    <location>
        <begin position="274"/>
        <end position="326"/>
    </location>
</feature>
<evidence type="ECO:0000256" key="4">
    <source>
        <dbReference type="ARBA" id="ARBA00022679"/>
    </source>
</evidence>
<dbReference type="OrthoDB" id="756301at2759"/>
<proteinExistence type="inferred from homology"/>
<evidence type="ECO:0000256" key="3">
    <source>
        <dbReference type="ARBA" id="ARBA00008212"/>
    </source>
</evidence>
<keyword evidence="6 10" id="KW-0863">Zinc-finger</keyword>
<accession>A0A0F7VEZ0</accession>
<protein>
    <recommendedName>
        <fullName evidence="12">SP-RING-type domain-containing protein</fullName>
    </recommendedName>
</protein>
<feature type="compositionally biased region" description="Acidic residues" evidence="11">
    <location>
        <begin position="199"/>
        <end position="209"/>
    </location>
</feature>
<keyword evidence="14" id="KW-1185">Reference proteome</keyword>
<dbReference type="InterPro" id="IPR026846">
    <property type="entry name" value="Nse2(Mms21)"/>
</dbReference>
<evidence type="ECO:0000259" key="12">
    <source>
        <dbReference type="PROSITE" id="PS51044"/>
    </source>
</evidence>
<name>A0A0F7VEZ0_PENBI</name>
<dbReference type="Pfam" id="PF11789">
    <property type="entry name" value="zf-Nse"/>
    <property type="match status" value="1"/>
</dbReference>
<feature type="region of interest" description="Disordered" evidence="11">
    <location>
        <begin position="1"/>
        <end position="60"/>
    </location>
</feature>
<organism evidence="13 14">
    <name type="scientific">Penicillium brasilianum</name>
    <dbReference type="NCBI Taxonomy" id="104259"/>
    <lineage>
        <taxon>Eukaryota</taxon>
        <taxon>Fungi</taxon>
        <taxon>Dikarya</taxon>
        <taxon>Ascomycota</taxon>
        <taxon>Pezizomycotina</taxon>
        <taxon>Eurotiomycetes</taxon>
        <taxon>Eurotiomycetidae</taxon>
        <taxon>Eurotiales</taxon>
        <taxon>Aspergillaceae</taxon>
        <taxon>Penicillium</taxon>
    </lineage>
</organism>
<evidence type="ECO:0000256" key="1">
    <source>
        <dbReference type="ARBA" id="ARBA00004123"/>
    </source>
</evidence>
<reference evidence="14" key="1">
    <citation type="journal article" date="2015" name="Genome Announc.">
        <title>Draft genome sequence of the fungus Penicillium brasilianum MG11.</title>
        <authorList>
            <person name="Horn F."/>
            <person name="Linde J."/>
            <person name="Mattern D.J."/>
            <person name="Walther G."/>
            <person name="Guthke R."/>
            <person name="Brakhage A.A."/>
            <person name="Valiante V."/>
        </authorList>
    </citation>
    <scope>NUCLEOTIDE SEQUENCE [LARGE SCALE GENOMIC DNA]</scope>
    <source>
        <strain evidence="14">MG11</strain>
    </source>
</reference>
<dbReference type="GO" id="GO:0016925">
    <property type="term" value="P:protein sumoylation"/>
    <property type="evidence" value="ECO:0007669"/>
    <property type="project" value="UniProtKB-UniPathway"/>
</dbReference>
<dbReference type="AlphaFoldDB" id="A0A0F7VEZ0"/>
<dbReference type="PANTHER" id="PTHR21330">
    <property type="entry name" value="E3 SUMO-PROTEIN LIGASE NSE2"/>
    <property type="match status" value="1"/>
</dbReference>
<dbReference type="InterPro" id="IPR013083">
    <property type="entry name" value="Znf_RING/FYVE/PHD"/>
</dbReference>
<feature type="region of interest" description="Disordered" evidence="11">
    <location>
        <begin position="105"/>
        <end position="136"/>
    </location>
</feature>
<dbReference type="STRING" id="104259.A0A0F7VEZ0"/>
<dbReference type="Proteomes" id="UP000042958">
    <property type="component" value="Unassembled WGS sequence"/>
</dbReference>
<dbReference type="GO" id="GO:0061665">
    <property type="term" value="F:SUMO ligase activity"/>
    <property type="evidence" value="ECO:0007669"/>
    <property type="project" value="TreeGrafter"/>
</dbReference>
<feature type="compositionally biased region" description="Polar residues" evidence="11">
    <location>
        <begin position="1"/>
        <end position="13"/>
    </location>
</feature>
<feature type="compositionally biased region" description="Acidic residues" evidence="11">
    <location>
        <begin position="117"/>
        <end position="128"/>
    </location>
</feature>
<evidence type="ECO:0000256" key="9">
    <source>
        <dbReference type="ARBA" id="ARBA00023242"/>
    </source>
</evidence>
<dbReference type="InterPro" id="IPR004181">
    <property type="entry name" value="Znf_MIZ"/>
</dbReference>
<dbReference type="EMBL" id="CDHK01000004">
    <property type="protein sequence ID" value="CEO60664.1"/>
    <property type="molecule type" value="Genomic_DNA"/>
</dbReference>
<keyword evidence="7" id="KW-0833">Ubl conjugation pathway</keyword>
<feature type="compositionally biased region" description="Low complexity" evidence="11">
    <location>
        <begin position="22"/>
        <end position="38"/>
    </location>
</feature>
<keyword evidence="8" id="KW-0862">Zinc</keyword>
<evidence type="ECO:0000313" key="14">
    <source>
        <dbReference type="Proteomes" id="UP000042958"/>
    </source>
</evidence>
<dbReference type="CDD" id="cd16651">
    <property type="entry name" value="SPL-RING_NSE2"/>
    <property type="match status" value="1"/>
</dbReference>
<dbReference type="UniPathway" id="UPA00886"/>
<comment type="pathway">
    <text evidence="2">Protein modification; protein sumoylation.</text>
</comment>
<evidence type="ECO:0000256" key="6">
    <source>
        <dbReference type="ARBA" id="ARBA00022771"/>
    </source>
</evidence>
<dbReference type="GO" id="GO:0030915">
    <property type="term" value="C:Smc5-Smc6 complex"/>
    <property type="evidence" value="ECO:0007669"/>
    <property type="project" value="InterPro"/>
</dbReference>
<gene>
    <name evidence="13" type="ORF">PMG11_05264</name>
</gene>
<comment type="subcellular location">
    <subcellularLocation>
        <location evidence="1">Nucleus</location>
    </subcellularLocation>
</comment>
<feature type="compositionally biased region" description="Basic and acidic residues" evidence="11">
    <location>
        <begin position="462"/>
        <end position="471"/>
    </location>
</feature>
<feature type="compositionally biased region" description="Basic and acidic residues" evidence="11">
    <location>
        <begin position="210"/>
        <end position="225"/>
    </location>
</feature>
<dbReference type="GO" id="GO:0000724">
    <property type="term" value="P:double-strand break repair via homologous recombination"/>
    <property type="evidence" value="ECO:0007669"/>
    <property type="project" value="InterPro"/>
</dbReference>
<evidence type="ECO:0000256" key="8">
    <source>
        <dbReference type="ARBA" id="ARBA00022833"/>
    </source>
</evidence>
<comment type="similarity">
    <text evidence="3">Belongs to the NSE2 family.</text>
</comment>
<feature type="domain" description="SP-RING-type" evidence="12">
    <location>
        <begin position="321"/>
        <end position="410"/>
    </location>
</feature>
<feature type="compositionally biased region" description="Acidic residues" evidence="11">
    <location>
        <begin position="472"/>
        <end position="502"/>
    </location>
</feature>
<evidence type="ECO:0000256" key="2">
    <source>
        <dbReference type="ARBA" id="ARBA00004718"/>
    </source>
</evidence>
<evidence type="ECO:0000256" key="10">
    <source>
        <dbReference type="PROSITE-ProRule" id="PRU00452"/>
    </source>
</evidence>
<keyword evidence="4" id="KW-0808">Transferase</keyword>
<dbReference type="GO" id="GO:0005634">
    <property type="term" value="C:nucleus"/>
    <property type="evidence" value="ECO:0007669"/>
    <property type="project" value="UniProtKB-SubCell"/>
</dbReference>
<evidence type="ECO:0000256" key="11">
    <source>
        <dbReference type="SAM" id="MobiDB-lite"/>
    </source>
</evidence>
<dbReference type="SUPFAM" id="SSF57850">
    <property type="entry name" value="RING/U-box"/>
    <property type="match status" value="1"/>
</dbReference>
<dbReference type="GO" id="GO:0008270">
    <property type="term" value="F:zinc ion binding"/>
    <property type="evidence" value="ECO:0007669"/>
    <property type="project" value="UniProtKB-KW"/>
</dbReference>
<keyword evidence="9" id="KW-0539">Nucleus</keyword>
<evidence type="ECO:0000313" key="13">
    <source>
        <dbReference type="EMBL" id="CEO60664.1"/>
    </source>
</evidence>
<keyword evidence="5" id="KW-0479">Metal-binding</keyword>
<dbReference type="PROSITE" id="PS51044">
    <property type="entry name" value="ZF_SP_RING"/>
    <property type="match status" value="1"/>
</dbReference>
<dbReference type="Gene3D" id="3.30.40.10">
    <property type="entry name" value="Zinc/RING finger domain, C3HC4 (zinc finger)"/>
    <property type="match status" value="1"/>
</dbReference>
<sequence length="502" mass="57144">MLSATPARQRTSLSQSRPPPSVRSRATPRSTARATAAPEDTEGPEVPGYQTPEAPLSIEAHRQLHTLLEKHYFETVKKHIHDAGVNVTISAGEVSDRLRDAQIRYQKAKDKRRNEEGDQEHDEGEDEEYQRLAEQEREVNSIVGRLEEKMRQVVDSEVKSAGLKDALEKLDKEEARLQTDVLGQRQLRSQRRATRRVDDEDEDAEANEAEPEREPTPVREIRERNAQNPPRQRLQASLAEGQRKWEELSLTQRYANNNTYTGFYRMMHDSKYPDNEAPPMPHSSTWFSHMEQPDAGSGIGASGGSPSARRTRNQRQPSPADSDDIAIERERISLYCPVTLVRFRDPVTSTKCPHSFEHDAIMDMIARSRPMPGGPARVKAVKCPVCSILLTAKDLVRDTALQRRVRRAEEQEARRAEESDDEEDSQRKVNRVTLASDAVDPDEDAMDVDRPPGTQIKAEPGQFKRERRTMETDEEDEEDEEEEEEEGEEETESSGDMEEESE</sequence>
<evidence type="ECO:0000256" key="5">
    <source>
        <dbReference type="ARBA" id="ARBA00022723"/>
    </source>
</evidence>
<dbReference type="PANTHER" id="PTHR21330:SF1">
    <property type="entry name" value="E3 SUMO-PROTEIN LIGASE NSE2"/>
    <property type="match status" value="1"/>
</dbReference>
<feature type="region of interest" description="Disordered" evidence="11">
    <location>
        <begin position="186"/>
        <end position="239"/>
    </location>
</feature>
<feature type="region of interest" description="Disordered" evidence="11">
    <location>
        <begin position="409"/>
        <end position="502"/>
    </location>
</feature>
<evidence type="ECO:0000256" key="7">
    <source>
        <dbReference type="ARBA" id="ARBA00022786"/>
    </source>
</evidence>